<feature type="domain" description="Expansin-like EG45" evidence="1">
    <location>
        <begin position="34"/>
        <end position="145"/>
    </location>
</feature>
<organism evidence="2 3">
    <name type="scientific">Ensete ventricosum</name>
    <name type="common">Abyssinian banana</name>
    <name type="synonym">Musa ensete</name>
    <dbReference type="NCBI Taxonomy" id="4639"/>
    <lineage>
        <taxon>Eukaryota</taxon>
        <taxon>Viridiplantae</taxon>
        <taxon>Streptophyta</taxon>
        <taxon>Embryophyta</taxon>
        <taxon>Tracheophyta</taxon>
        <taxon>Spermatophyta</taxon>
        <taxon>Magnoliopsida</taxon>
        <taxon>Liliopsida</taxon>
        <taxon>Zingiberales</taxon>
        <taxon>Musaceae</taxon>
        <taxon>Ensete</taxon>
    </lineage>
</organism>
<proteinExistence type="predicted"/>
<dbReference type="EMBL" id="JAQQAF010000008">
    <property type="protein sequence ID" value="KAJ8465545.1"/>
    <property type="molecule type" value="Genomic_DNA"/>
</dbReference>
<dbReference type="Gene3D" id="2.40.40.10">
    <property type="entry name" value="RlpA-like domain"/>
    <property type="match status" value="1"/>
</dbReference>
<sequence length="145" mass="15165">MKASEEGVNVTHVVVIGNGTPPQHRMLLRKSYVGTAASYGPPYLPTACYGTDESQFPPDNLFAAAGDAIWDNDASCGRQYLVRCLSSATPGACLDGTVQVTVVDYAPSLVSAPSAVGATMVLSETAFGMISQSSANEINIEFTQV</sequence>
<name>A0AAV8Q9H9_ENSVE</name>
<reference evidence="2 3" key="1">
    <citation type="submission" date="2022-12" db="EMBL/GenBank/DDBJ databases">
        <title>Chromosome-scale assembly of the Ensete ventricosum genome.</title>
        <authorList>
            <person name="Dussert Y."/>
            <person name="Stocks J."/>
            <person name="Wendawek A."/>
            <person name="Woldeyes F."/>
            <person name="Nichols R.A."/>
            <person name="Borrell J.S."/>
        </authorList>
    </citation>
    <scope>NUCLEOTIDE SEQUENCE [LARGE SCALE GENOMIC DNA]</scope>
    <source>
        <strain evidence="3">cv. Maze</strain>
        <tissue evidence="2">Seeds</tissue>
    </source>
</reference>
<dbReference type="AlphaFoldDB" id="A0AAV8Q9H9"/>
<dbReference type="InterPro" id="IPR007112">
    <property type="entry name" value="Expansin/allergen_DPBB_dom"/>
</dbReference>
<accession>A0AAV8Q9H9</accession>
<evidence type="ECO:0000313" key="2">
    <source>
        <dbReference type="EMBL" id="KAJ8465545.1"/>
    </source>
</evidence>
<dbReference type="Pfam" id="PF03330">
    <property type="entry name" value="DPBB_1"/>
    <property type="match status" value="1"/>
</dbReference>
<dbReference type="InterPro" id="IPR009009">
    <property type="entry name" value="RlpA-like_DPBB"/>
</dbReference>
<dbReference type="SUPFAM" id="SSF50685">
    <property type="entry name" value="Barwin-like endoglucanases"/>
    <property type="match status" value="1"/>
</dbReference>
<gene>
    <name evidence="2" type="ORF">OPV22_028097</name>
</gene>
<dbReference type="PANTHER" id="PTHR47480">
    <property type="entry name" value="EG45-LIKE DOMAIN CONTAINING PROTEIN"/>
    <property type="match status" value="1"/>
</dbReference>
<dbReference type="CDD" id="cd22269">
    <property type="entry name" value="DPBB_EG45-like"/>
    <property type="match status" value="1"/>
</dbReference>
<evidence type="ECO:0000259" key="1">
    <source>
        <dbReference type="PROSITE" id="PS50842"/>
    </source>
</evidence>
<comment type="caution">
    <text evidence="2">The sequence shown here is derived from an EMBL/GenBank/DDBJ whole genome shotgun (WGS) entry which is preliminary data.</text>
</comment>
<dbReference type="InterPro" id="IPR036908">
    <property type="entry name" value="RlpA-like_sf"/>
</dbReference>
<keyword evidence="3" id="KW-1185">Reference proteome</keyword>
<dbReference type="PANTHER" id="PTHR47480:SF1">
    <property type="entry name" value="EG45-LIKE DOMAIN CONTAINING PROTEIN 1"/>
    <property type="match status" value="1"/>
</dbReference>
<dbReference type="Proteomes" id="UP001222027">
    <property type="component" value="Unassembled WGS sequence"/>
</dbReference>
<protein>
    <recommendedName>
        <fullName evidence="1">Expansin-like EG45 domain-containing protein</fullName>
    </recommendedName>
</protein>
<dbReference type="PROSITE" id="PS50842">
    <property type="entry name" value="EXPANSIN_EG45"/>
    <property type="match status" value="1"/>
</dbReference>
<evidence type="ECO:0000313" key="3">
    <source>
        <dbReference type="Proteomes" id="UP001222027"/>
    </source>
</evidence>